<organism evidence="2 3">
    <name type="scientific">Alternaria burnsii</name>
    <dbReference type="NCBI Taxonomy" id="1187904"/>
    <lineage>
        <taxon>Eukaryota</taxon>
        <taxon>Fungi</taxon>
        <taxon>Dikarya</taxon>
        <taxon>Ascomycota</taxon>
        <taxon>Pezizomycotina</taxon>
        <taxon>Dothideomycetes</taxon>
        <taxon>Pleosporomycetidae</taxon>
        <taxon>Pleosporales</taxon>
        <taxon>Pleosporineae</taxon>
        <taxon>Pleosporaceae</taxon>
        <taxon>Alternaria</taxon>
        <taxon>Alternaria sect. Alternaria</taxon>
    </lineage>
</organism>
<feature type="non-terminal residue" evidence="2">
    <location>
        <position position="1"/>
    </location>
</feature>
<sequence>SELKLNFYGHDWSAVPTAGSLRIRTVTDHGLLLQQMITKRSTTDEPSGKSPLGPTENEKKFISTAWAVKSAQQKRHAA</sequence>
<dbReference type="GeneID" id="62199972"/>
<comment type="caution">
    <text evidence="2">The sequence shown here is derived from an EMBL/GenBank/DDBJ whole genome shotgun (WGS) entry which is preliminary data.</text>
</comment>
<dbReference type="EMBL" id="JAAABM010000002">
    <property type="protein sequence ID" value="KAF7680096.1"/>
    <property type="molecule type" value="Genomic_DNA"/>
</dbReference>
<proteinExistence type="predicted"/>
<feature type="region of interest" description="Disordered" evidence="1">
    <location>
        <begin position="37"/>
        <end position="58"/>
    </location>
</feature>
<reference evidence="2" key="1">
    <citation type="submission" date="2020-01" db="EMBL/GenBank/DDBJ databases">
        <authorList>
            <person name="Feng Z.H.Z."/>
        </authorList>
    </citation>
    <scope>NUCLEOTIDE SEQUENCE</scope>
    <source>
        <strain evidence="2">CBS107.38</strain>
    </source>
</reference>
<reference evidence="2" key="2">
    <citation type="submission" date="2020-08" db="EMBL/GenBank/DDBJ databases">
        <title>Draft Genome Sequence of Cumin Blight Pathogen Alternaria burnsii.</title>
        <authorList>
            <person name="Feng Z."/>
        </authorList>
    </citation>
    <scope>NUCLEOTIDE SEQUENCE</scope>
    <source>
        <strain evidence="2">CBS107.38</strain>
    </source>
</reference>
<dbReference type="AlphaFoldDB" id="A0A8H7BIF5"/>
<keyword evidence="3" id="KW-1185">Reference proteome</keyword>
<dbReference type="Proteomes" id="UP000596902">
    <property type="component" value="Unassembled WGS sequence"/>
</dbReference>
<gene>
    <name evidence="2" type="ORF">GT037_001747</name>
</gene>
<name>A0A8H7BIF5_9PLEO</name>
<accession>A0A8H7BIF5</accession>
<evidence type="ECO:0000313" key="3">
    <source>
        <dbReference type="Proteomes" id="UP000596902"/>
    </source>
</evidence>
<protein>
    <submittedName>
        <fullName evidence="2">Uncharacterized protein</fullName>
    </submittedName>
</protein>
<dbReference type="RefSeq" id="XP_038790086.1">
    <property type="nucleotide sequence ID" value="XM_038926794.1"/>
</dbReference>
<evidence type="ECO:0000256" key="1">
    <source>
        <dbReference type="SAM" id="MobiDB-lite"/>
    </source>
</evidence>
<evidence type="ECO:0000313" key="2">
    <source>
        <dbReference type="EMBL" id="KAF7680096.1"/>
    </source>
</evidence>